<keyword evidence="2" id="KW-0723">Serine/threonine-protein kinase</keyword>
<keyword evidence="11" id="KW-1185">Reference proteome</keyword>
<dbReference type="EnsemblProtists" id="EOD08168">
    <property type="protein sequence ID" value="EOD08168"/>
    <property type="gene ID" value="EMIHUDRAFT_428294"/>
</dbReference>
<dbReference type="SUPFAM" id="SSF56112">
    <property type="entry name" value="Protein kinase-like (PK-like)"/>
    <property type="match status" value="1"/>
</dbReference>
<evidence type="ECO:0000256" key="6">
    <source>
        <dbReference type="ARBA" id="ARBA00022840"/>
    </source>
</evidence>
<dbReference type="Pfam" id="PF00069">
    <property type="entry name" value="Pkinase"/>
    <property type="match status" value="1"/>
</dbReference>
<comment type="catalytic activity">
    <reaction evidence="7">
        <text>L-threonyl-[protein] + ATP = O-phospho-L-threonyl-[protein] + ADP + H(+)</text>
        <dbReference type="Rhea" id="RHEA:46608"/>
        <dbReference type="Rhea" id="RHEA-COMP:11060"/>
        <dbReference type="Rhea" id="RHEA-COMP:11605"/>
        <dbReference type="ChEBI" id="CHEBI:15378"/>
        <dbReference type="ChEBI" id="CHEBI:30013"/>
        <dbReference type="ChEBI" id="CHEBI:30616"/>
        <dbReference type="ChEBI" id="CHEBI:61977"/>
        <dbReference type="ChEBI" id="CHEBI:456216"/>
        <dbReference type="EC" id="2.7.11.1"/>
    </reaction>
</comment>
<dbReference type="OMA" id="TIVNWIT"/>
<evidence type="ECO:0000256" key="3">
    <source>
        <dbReference type="ARBA" id="ARBA00022679"/>
    </source>
</evidence>
<evidence type="ECO:0000313" key="10">
    <source>
        <dbReference type="EnsemblProtists" id="EOD08168"/>
    </source>
</evidence>
<dbReference type="PANTHER" id="PTHR44899:SF3">
    <property type="entry name" value="SERINE_THREONINE-PROTEIN KINASE NEK1"/>
    <property type="match status" value="1"/>
</dbReference>
<dbReference type="EC" id="2.7.11.1" evidence="1"/>
<evidence type="ECO:0000256" key="2">
    <source>
        <dbReference type="ARBA" id="ARBA00022527"/>
    </source>
</evidence>
<dbReference type="InterPro" id="IPR011009">
    <property type="entry name" value="Kinase-like_dom_sf"/>
</dbReference>
<dbReference type="Gene3D" id="1.10.510.10">
    <property type="entry name" value="Transferase(Phosphotransferase) domain 1"/>
    <property type="match status" value="1"/>
</dbReference>
<evidence type="ECO:0000256" key="7">
    <source>
        <dbReference type="ARBA" id="ARBA00047899"/>
    </source>
</evidence>
<evidence type="ECO:0000313" key="11">
    <source>
        <dbReference type="Proteomes" id="UP000013827"/>
    </source>
</evidence>
<dbReference type="AlphaFoldDB" id="A0A0D3IA83"/>
<dbReference type="Proteomes" id="UP000013827">
    <property type="component" value="Unassembled WGS sequence"/>
</dbReference>
<dbReference type="InterPro" id="IPR000719">
    <property type="entry name" value="Prot_kinase_dom"/>
</dbReference>
<organism evidence="10 11">
    <name type="scientific">Emiliania huxleyi (strain CCMP1516)</name>
    <dbReference type="NCBI Taxonomy" id="280463"/>
    <lineage>
        <taxon>Eukaryota</taxon>
        <taxon>Haptista</taxon>
        <taxon>Haptophyta</taxon>
        <taxon>Prymnesiophyceae</taxon>
        <taxon>Isochrysidales</taxon>
        <taxon>Noelaerhabdaceae</taxon>
        <taxon>Emiliania</taxon>
    </lineage>
</organism>
<keyword evidence="3" id="KW-0808">Transferase</keyword>
<feature type="domain" description="Protein kinase" evidence="9">
    <location>
        <begin position="21"/>
        <end position="283"/>
    </location>
</feature>
<keyword evidence="6" id="KW-0067">ATP-binding</keyword>
<evidence type="ECO:0000256" key="1">
    <source>
        <dbReference type="ARBA" id="ARBA00012513"/>
    </source>
</evidence>
<dbReference type="HOGENOM" id="CLU_000288_63_23_1"/>
<dbReference type="RefSeq" id="XP_005760597.1">
    <property type="nucleotide sequence ID" value="XM_005760540.1"/>
</dbReference>
<dbReference type="PROSITE" id="PS00109">
    <property type="entry name" value="PROTEIN_KINASE_TYR"/>
    <property type="match status" value="1"/>
</dbReference>
<evidence type="ECO:0000259" key="9">
    <source>
        <dbReference type="PROSITE" id="PS50011"/>
    </source>
</evidence>
<reference evidence="11" key="1">
    <citation type="journal article" date="2013" name="Nature">
        <title>Pan genome of the phytoplankton Emiliania underpins its global distribution.</title>
        <authorList>
            <person name="Read B.A."/>
            <person name="Kegel J."/>
            <person name="Klute M.J."/>
            <person name="Kuo A."/>
            <person name="Lefebvre S.C."/>
            <person name="Maumus F."/>
            <person name="Mayer C."/>
            <person name="Miller J."/>
            <person name="Monier A."/>
            <person name="Salamov A."/>
            <person name="Young J."/>
            <person name="Aguilar M."/>
            <person name="Claverie J.M."/>
            <person name="Frickenhaus S."/>
            <person name="Gonzalez K."/>
            <person name="Herman E.K."/>
            <person name="Lin Y.C."/>
            <person name="Napier J."/>
            <person name="Ogata H."/>
            <person name="Sarno A.F."/>
            <person name="Shmutz J."/>
            <person name="Schroeder D."/>
            <person name="de Vargas C."/>
            <person name="Verret F."/>
            <person name="von Dassow P."/>
            <person name="Valentin K."/>
            <person name="Van de Peer Y."/>
            <person name="Wheeler G."/>
            <person name="Dacks J.B."/>
            <person name="Delwiche C.F."/>
            <person name="Dyhrman S.T."/>
            <person name="Glockner G."/>
            <person name="John U."/>
            <person name="Richards T."/>
            <person name="Worden A.Z."/>
            <person name="Zhang X."/>
            <person name="Grigoriev I.V."/>
            <person name="Allen A.E."/>
            <person name="Bidle K."/>
            <person name="Borodovsky M."/>
            <person name="Bowler C."/>
            <person name="Brownlee C."/>
            <person name="Cock J.M."/>
            <person name="Elias M."/>
            <person name="Gladyshev V.N."/>
            <person name="Groth M."/>
            <person name="Guda C."/>
            <person name="Hadaegh A."/>
            <person name="Iglesias-Rodriguez M.D."/>
            <person name="Jenkins J."/>
            <person name="Jones B.M."/>
            <person name="Lawson T."/>
            <person name="Leese F."/>
            <person name="Lindquist E."/>
            <person name="Lobanov A."/>
            <person name="Lomsadze A."/>
            <person name="Malik S.B."/>
            <person name="Marsh M.E."/>
            <person name="Mackinder L."/>
            <person name="Mock T."/>
            <person name="Mueller-Roeber B."/>
            <person name="Pagarete A."/>
            <person name="Parker M."/>
            <person name="Probert I."/>
            <person name="Quesneville H."/>
            <person name="Raines C."/>
            <person name="Rensing S.A."/>
            <person name="Riano-Pachon D.M."/>
            <person name="Richier S."/>
            <person name="Rokitta S."/>
            <person name="Shiraiwa Y."/>
            <person name="Soanes D.M."/>
            <person name="van der Giezen M."/>
            <person name="Wahlund T.M."/>
            <person name="Williams B."/>
            <person name="Wilson W."/>
            <person name="Wolfe G."/>
            <person name="Wurch L.L."/>
        </authorList>
    </citation>
    <scope>NUCLEOTIDE SEQUENCE</scope>
</reference>
<dbReference type="InterPro" id="IPR008266">
    <property type="entry name" value="Tyr_kinase_AS"/>
</dbReference>
<dbReference type="PANTHER" id="PTHR44899">
    <property type="entry name" value="CAMK FAMILY PROTEIN KINASE"/>
    <property type="match status" value="1"/>
</dbReference>
<evidence type="ECO:0000256" key="8">
    <source>
        <dbReference type="ARBA" id="ARBA00048679"/>
    </source>
</evidence>
<comment type="catalytic activity">
    <reaction evidence="8">
        <text>L-seryl-[protein] + ATP = O-phospho-L-seryl-[protein] + ADP + H(+)</text>
        <dbReference type="Rhea" id="RHEA:17989"/>
        <dbReference type="Rhea" id="RHEA-COMP:9863"/>
        <dbReference type="Rhea" id="RHEA-COMP:11604"/>
        <dbReference type="ChEBI" id="CHEBI:15378"/>
        <dbReference type="ChEBI" id="CHEBI:29999"/>
        <dbReference type="ChEBI" id="CHEBI:30616"/>
        <dbReference type="ChEBI" id="CHEBI:83421"/>
        <dbReference type="ChEBI" id="CHEBI:456216"/>
        <dbReference type="EC" id="2.7.11.1"/>
    </reaction>
</comment>
<evidence type="ECO:0000256" key="5">
    <source>
        <dbReference type="ARBA" id="ARBA00022777"/>
    </source>
</evidence>
<evidence type="ECO:0000256" key="4">
    <source>
        <dbReference type="ARBA" id="ARBA00022741"/>
    </source>
</evidence>
<accession>A0A0D3IA83</accession>
<dbReference type="PROSITE" id="PS50011">
    <property type="entry name" value="PROTEIN_KINASE_DOM"/>
    <property type="match status" value="1"/>
</dbReference>
<dbReference type="KEGG" id="ehx:EMIHUDRAFT_428294"/>
<dbReference type="STRING" id="2903.R1BEJ5"/>
<dbReference type="GO" id="GO:0004674">
    <property type="term" value="F:protein serine/threonine kinase activity"/>
    <property type="evidence" value="ECO:0007669"/>
    <property type="project" value="UniProtKB-KW"/>
</dbReference>
<dbReference type="eggNOG" id="KOG0589">
    <property type="taxonomic scope" value="Eukaryota"/>
</dbReference>
<name>A0A0D3IA83_EMIH1</name>
<protein>
    <recommendedName>
        <fullName evidence="1">non-specific serine/threonine protein kinase</fullName>
        <ecNumber evidence="1">2.7.11.1</ecNumber>
    </recommendedName>
</protein>
<dbReference type="PaxDb" id="2903-EOD08168"/>
<dbReference type="GeneID" id="17254287"/>
<dbReference type="GO" id="GO:0005524">
    <property type="term" value="F:ATP binding"/>
    <property type="evidence" value="ECO:0007669"/>
    <property type="project" value="UniProtKB-KW"/>
</dbReference>
<sequence>MTFRTTDNLFATVDDHEASDFVERRVLGQGAFGHAVLWESRRNGLLVVAKKLLIAGTTDFRKLENEVAICASLRHPNIVQYLRTSHNDTYLVLMLEYASGGSVADQLDKHAASTTPFEQGRVCLWLAQLSSAVAYLHSVKVLHRDLSASNVFLSAAGDIKVGDFGLSKTTGVNASRSALATTMCGTPNYCSPELINGEPYGAASDVWAIGLIAYQLFTLRHPFEASSVSQLFRLICAGKVDTAALAAAPFPPELTCIADTRHLLHPNAALRMRLVELLALPALRSASPRQ</sequence>
<dbReference type="InterPro" id="IPR051131">
    <property type="entry name" value="NEK_Ser/Thr_kinase_NIMA"/>
</dbReference>
<keyword evidence="5" id="KW-0418">Kinase</keyword>
<keyword evidence="4" id="KW-0547">Nucleotide-binding</keyword>
<proteinExistence type="predicted"/>
<reference evidence="10" key="2">
    <citation type="submission" date="2024-10" db="UniProtKB">
        <authorList>
            <consortium name="EnsemblProtists"/>
        </authorList>
    </citation>
    <scope>IDENTIFICATION</scope>
</reference>